<feature type="domain" description="C2H2-type" evidence="7">
    <location>
        <begin position="380"/>
        <end position="409"/>
    </location>
</feature>
<feature type="region of interest" description="Disordered" evidence="6">
    <location>
        <begin position="276"/>
        <end position="296"/>
    </location>
</feature>
<evidence type="ECO:0000256" key="4">
    <source>
        <dbReference type="ARBA" id="ARBA00022833"/>
    </source>
</evidence>
<dbReference type="PANTHER" id="PTHR24403:SF67">
    <property type="entry name" value="FI01116P-RELATED"/>
    <property type="match status" value="1"/>
</dbReference>
<gene>
    <name evidence="8" type="ORF">LSH36_676g01044</name>
</gene>
<reference evidence="8" key="1">
    <citation type="journal article" date="2023" name="Mol. Biol. Evol.">
        <title>Third-Generation Sequencing Reveals the Adaptive Role of the Epigenome in Three Deep-Sea Polychaetes.</title>
        <authorList>
            <person name="Perez M."/>
            <person name="Aroh O."/>
            <person name="Sun Y."/>
            <person name="Lan Y."/>
            <person name="Juniper S.K."/>
            <person name="Young C.R."/>
            <person name="Angers B."/>
            <person name="Qian P.Y."/>
        </authorList>
    </citation>
    <scope>NUCLEOTIDE SEQUENCE</scope>
    <source>
        <strain evidence="8">P08H-3</strain>
    </source>
</reference>
<dbReference type="SUPFAM" id="SSF57667">
    <property type="entry name" value="beta-beta-alpha zinc fingers"/>
    <property type="match status" value="3"/>
</dbReference>
<keyword evidence="4" id="KW-0862">Zinc</keyword>
<dbReference type="GO" id="GO:0008270">
    <property type="term" value="F:zinc ion binding"/>
    <property type="evidence" value="ECO:0007669"/>
    <property type="project" value="UniProtKB-KW"/>
</dbReference>
<dbReference type="GO" id="GO:0045944">
    <property type="term" value="P:positive regulation of transcription by RNA polymerase II"/>
    <property type="evidence" value="ECO:0007669"/>
    <property type="project" value="TreeGrafter"/>
</dbReference>
<sequence length="833" mass="94571">MASSASMPTEMILAASPDGTGTQVVLVSSIPKESTSQVAESDIVFSSEMAMEQPGTRLIAEQGGEELEYTMKENIDDNTTLVDINQFMEVVYTYKCKFCDFSTKQANEMSNHVLNVHIEKPLVANQDPESDNITKPSTVKTELMDHVYNAALSHGKVPKVQIVEEDTIDASNMIEGNALGLVTDVQTDASPAVQDSSVNTENVCQEIFMCGQCTLAFTNIEQCKQHMREEHNITLLTELDTGQLVDSDMSEDISATFKDPSSDKVSTATQVMILKKPGRKRKQSQTDIPEEDKPDKEILDLSMEFKDEPMDDMDDMPIFNEEFLSERERVGKRRIRIPKSLQQDYYVTGSRENKKSTLTYLPKRNFSTQLKKDLNATYNIKCNVVGCKARFQTENSLEEHIKCHNRIESGEISKGFTCLHCPFTSLQWNPVRLHLWMKHTVNLDLLSCDQCEYCTDAIHKLEIHKQIHDEGRHYHCDTCGKSFKQLTQLMHHSKIHKTNKDEMTSRDKSYQSRQCHICNRVMADSKSLKNHIQASFVHEKVRCFSCKFCGHTAARKHMLQVHMRTHTGERPHKCDICNFATSDHNTLRRHRLRHTGEKPYKCRYCSYACIQAISLKVHMKNKHQNCEGLYYCQLCHYHTVNEKNWLQHQEDHKNGLIDEQERQKIVPNADNKKQKTLAIEQKPVTEFVASSNSEEIQLYQINECGTNVHGVPTLTEINQPTMDEVNVDSQPKVQYLYYTLDENSDREELIVPKAFLAANDDSVATSGKPAFHTIQLSQADKDGTLAFTLQQVAGGGQQLVMAPIIHDGQSLVDIKTAGMEMVDPTLSTVKLAN</sequence>
<dbReference type="AlphaFoldDB" id="A0AAD9J3W4"/>
<evidence type="ECO:0000256" key="5">
    <source>
        <dbReference type="PROSITE-ProRule" id="PRU00042"/>
    </source>
</evidence>
<evidence type="ECO:0000313" key="8">
    <source>
        <dbReference type="EMBL" id="KAK2145530.1"/>
    </source>
</evidence>
<feature type="domain" description="C2H2-type" evidence="7">
    <location>
        <begin position="474"/>
        <end position="501"/>
    </location>
</feature>
<dbReference type="EMBL" id="JAODUP010000676">
    <property type="protein sequence ID" value="KAK2145530.1"/>
    <property type="molecule type" value="Genomic_DNA"/>
</dbReference>
<evidence type="ECO:0000313" key="9">
    <source>
        <dbReference type="Proteomes" id="UP001208570"/>
    </source>
</evidence>
<evidence type="ECO:0000259" key="7">
    <source>
        <dbReference type="PROSITE" id="PS50157"/>
    </source>
</evidence>
<dbReference type="InterPro" id="IPR013087">
    <property type="entry name" value="Znf_C2H2_type"/>
</dbReference>
<evidence type="ECO:0000256" key="6">
    <source>
        <dbReference type="SAM" id="MobiDB-lite"/>
    </source>
</evidence>
<dbReference type="Gene3D" id="3.30.160.60">
    <property type="entry name" value="Classic Zinc Finger"/>
    <property type="match status" value="4"/>
</dbReference>
<evidence type="ECO:0000256" key="1">
    <source>
        <dbReference type="ARBA" id="ARBA00022723"/>
    </source>
</evidence>
<dbReference type="FunFam" id="3.30.160.60:FF:002343">
    <property type="entry name" value="Zinc finger protein 33A"/>
    <property type="match status" value="1"/>
</dbReference>
<keyword evidence="1" id="KW-0479">Metal-binding</keyword>
<dbReference type="InterPro" id="IPR050688">
    <property type="entry name" value="Zinc_finger/UBP_domain"/>
</dbReference>
<accession>A0AAD9J3W4</accession>
<dbReference type="PANTHER" id="PTHR24403">
    <property type="entry name" value="ZINC FINGER PROTEIN"/>
    <property type="match status" value="1"/>
</dbReference>
<dbReference type="Proteomes" id="UP001208570">
    <property type="component" value="Unassembled WGS sequence"/>
</dbReference>
<feature type="domain" description="C2H2-type" evidence="7">
    <location>
        <begin position="544"/>
        <end position="571"/>
    </location>
</feature>
<keyword evidence="9" id="KW-1185">Reference proteome</keyword>
<evidence type="ECO:0000256" key="2">
    <source>
        <dbReference type="ARBA" id="ARBA00022737"/>
    </source>
</evidence>
<keyword evidence="2" id="KW-0677">Repeat</keyword>
<dbReference type="FunFam" id="3.30.160.60:FF:000446">
    <property type="entry name" value="Zinc finger protein"/>
    <property type="match status" value="1"/>
</dbReference>
<organism evidence="8 9">
    <name type="scientific">Paralvinella palmiformis</name>
    <dbReference type="NCBI Taxonomy" id="53620"/>
    <lineage>
        <taxon>Eukaryota</taxon>
        <taxon>Metazoa</taxon>
        <taxon>Spiralia</taxon>
        <taxon>Lophotrochozoa</taxon>
        <taxon>Annelida</taxon>
        <taxon>Polychaeta</taxon>
        <taxon>Sedentaria</taxon>
        <taxon>Canalipalpata</taxon>
        <taxon>Terebellida</taxon>
        <taxon>Terebelliformia</taxon>
        <taxon>Alvinellidae</taxon>
        <taxon>Paralvinella</taxon>
    </lineage>
</organism>
<dbReference type="SMART" id="SM00355">
    <property type="entry name" value="ZnF_C2H2"/>
    <property type="match status" value="11"/>
</dbReference>
<keyword evidence="3 5" id="KW-0863">Zinc-finger</keyword>
<dbReference type="Pfam" id="PF00096">
    <property type="entry name" value="zf-C2H2"/>
    <property type="match status" value="2"/>
</dbReference>
<dbReference type="PROSITE" id="PS50157">
    <property type="entry name" value="ZINC_FINGER_C2H2_2"/>
    <property type="match status" value="4"/>
</dbReference>
<evidence type="ECO:0000256" key="3">
    <source>
        <dbReference type="ARBA" id="ARBA00022771"/>
    </source>
</evidence>
<dbReference type="GO" id="GO:0005634">
    <property type="term" value="C:nucleus"/>
    <property type="evidence" value="ECO:0007669"/>
    <property type="project" value="TreeGrafter"/>
</dbReference>
<dbReference type="InterPro" id="IPR036236">
    <property type="entry name" value="Znf_C2H2_sf"/>
</dbReference>
<name>A0AAD9J3W4_9ANNE</name>
<proteinExistence type="predicted"/>
<comment type="caution">
    <text evidence="8">The sequence shown here is derived from an EMBL/GenBank/DDBJ whole genome shotgun (WGS) entry which is preliminary data.</text>
</comment>
<protein>
    <recommendedName>
        <fullName evidence="7">C2H2-type domain-containing protein</fullName>
    </recommendedName>
</protein>
<feature type="domain" description="C2H2-type" evidence="7">
    <location>
        <begin position="572"/>
        <end position="599"/>
    </location>
</feature>
<dbReference type="PROSITE" id="PS00028">
    <property type="entry name" value="ZINC_FINGER_C2H2_1"/>
    <property type="match status" value="4"/>
</dbReference>